<evidence type="ECO:0000256" key="9">
    <source>
        <dbReference type="ARBA" id="ARBA00047764"/>
    </source>
</evidence>
<dbReference type="GO" id="GO:0046872">
    <property type="term" value="F:metal ion binding"/>
    <property type="evidence" value="ECO:0007669"/>
    <property type="project" value="UniProtKB-KW"/>
</dbReference>
<dbReference type="EC" id="3.5.4.4" evidence="4"/>
<keyword evidence="12" id="KW-1185">Reference proteome</keyword>
<dbReference type="Pfam" id="PF00962">
    <property type="entry name" value="A_deaminase"/>
    <property type="match status" value="1"/>
</dbReference>
<evidence type="ECO:0000256" key="7">
    <source>
        <dbReference type="ARBA" id="ARBA00022729"/>
    </source>
</evidence>
<dbReference type="GeneID" id="54476991"/>
<dbReference type="InterPro" id="IPR001365">
    <property type="entry name" value="A_deaminase_dom"/>
</dbReference>
<dbReference type="GO" id="GO:0004000">
    <property type="term" value="F:adenosine deaminase activity"/>
    <property type="evidence" value="ECO:0007669"/>
    <property type="project" value="TreeGrafter"/>
</dbReference>
<evidence type="ECO:0000256" key="4">
    <source>
        <dbReference type="ARBA" id="ARBA00012784"/>
    </source>
</evidence>
<dbReference type="GO" id="GO:0006154">
    <property type="term" value="P:adenosine catabolic process"/>
    <property type="evidence" value="ECO:0007669"/>
    <property type="project" value="TreeGrafter"/>
</dbReference>
<dbReference type="InterPro" id="IPR032466">
    <property type="entry name" value="Metal_Hydrolase"/>
</dbReference>
<comment type="cofactor">
    <cofactor evidence="1">
        <name>Zn(2+)</name>
        <dbReference type="ChEBI" id="CHEBI:29105"/>
    </cofactor>
</comment>
<protein>
    <recommendedName>
        <fullName evidence="4">adenosine deaminase</fullName>
        <ecNumber evidence="4">3.5.4.4</ecNumber>
    </recommendedName>
</protein>
<dbReference type="InterPro" id="IPR006330">
    <property type="entry name" value="Ado/ade_deaminase"/>
</dbReference>
<evidence type="ECO:0000259" key="10">
    <source>
        <dbReference type="Pfam" id="PF00962"/>
    </source>
</evidence>
<dbReference type="Proteomes" id="UP000799767">
    <property type="component" value="Unassembled WGS sequence"/>
</dbReference>
<evidence type="ECO:0000313" key="11">
    <source>
        <dbReference type="EMBL" id="KAF2484103.1"/>
    </source>
</evidence>
<evidence type="ECO:0000256" key="8">
    <source>
        <dbReference type="ARBA" id="ARBA00022801"/>
    </source>
</evidence>
<dbReference type="OrthoDB" id="7202371at2759"/>
<keyword evidence="8" id="KW-0378">Hydrolase</keyword>
<sequence length="594" mass="67171">MADLEGARSKLVQNFRDNSNAAAYRSDRHDLVAKEHSHAWDAPARKHASSAEIKAQRILTTIRERERVDPNLFGNLPGEALPAEGSLDMGGRFLVNLPRINKSDVFKIVRQMPKGAHQHLHFNSEIDPEYLFPLARELVPDTMFIRSTHPLVTESDFELAEIVFQVLPRQTKSADIFSAQYSPDWRDESNTSWMLWQDFRRSFLSHIEGVKLEKYIESLDPAEMWAREKMIITKQNAYHSRQTHNGAWACFNQGTRALKGLLGYETAYRWYIGHMIDNMIKDKVMYAEVRPMLMDKTLPTDDGNGALDHKAQMAILVEEVQRKTAELEAAGRLHQFPFGVKVIYCTPRSIPLEKMKTELEDCLALKLQFPNLICGFDLVGAEDRPNSIGYYADLLTALTKTCKQLDIQIPFMFHAGETLLDTGGSSNPDNSNLYDALLLNAKRIGHGYALLKHPLLVEKYKEHNICLELCPISNELLHLCGNVREHPYPQLLAAGLHCTLNADNPSLFRGAEGSGASLSYEFYQVLVGDPRMSIHGCKQLAEWSLEHSCLSGEEVAKAKAIYAQEWEAFCQWVVKTYGEVADARDEDSGSMELS</sequence>
<accession>A0A6A6PX88</accession>
<keyword evidence="7" id="KW-0732">Signal</keyword>
<dbReference type="FunFam" id="3.20.20.140:FF:000017">
    <property type="entry name" value="Adenosine deaminase 2"/>
    <property type="match status" value="1"/>
</dbReference>
<dbReference type="PANTHER" id="PTHR11409:SF37">
    <property type="entry name" value="ADENOSINE DEAMINASE DOMAIN-CONTAINING PROTEIN"/>
    <property type="match status" value="1"/>
</dbReference>
<dbReference type="EMBL" id="MU001634">
    <property type="protein sequence ID" value="KAF2484103.1"/>
    <property type="molecule type" value="Genomic_DNA"/>
</dbReference>
<evidence type="ECO:0000256" key="5">
    <source>
        <dbReference type="ARBA" id="ARBA00022525"/>
    </source>
</evidence>
<dbReference type="GO" id="GO:0005576">
    <property type="term" value="C:extracellular region"/>
    <property type="evidence" value="ECO:0007669"/>
    <property type="project" value="UniProtKB-SubCell"/>
</dbReference>
<evidence type="ECO:0000256" key="1">
    <source>
        <dbReference type="ARBA" id="ARBA00001947"/>
    </source>
</evidence>
<evidence type="ECO:0000256" key="2">
    <source>
        <dbReference type="ARBA" id="ARBA00004613"/>
    </source>
</evidence>
<comment type="subcellular location">
    <subcellularLocation>
        <location evidence="2">Secreted</location>
    </subcellularLocation>
</comment>
<dbReference type="AlphaFoldDB" id="A0A6A6PX88"/>
<evidence type="ECO:0000256" key="6">
    <source>
        <dbReference type="ARBA" id="ARBA00022723"/>
    </source>
</evidence>
<reference evidence="11" key="1">
    <citation type="journal article" date="2020" name="Stud. Mycol.">
        <title>101 Dothideomycetes genomes: a test case for predicting lifestyles and emergence of pathogens.</title>
        <authorList>
            <person name="Haridas S."/>
            <person name="Albert R."/>
            <person name="Binder M."/>
            <person name="Bloem J."/>
            <person name="Labutti K."/>
            <person name="Salamov A."/>
            <person name="Andreopoulos B."/>
            <person name="Baker S."/>
            <person name="Barry K."/>
            <person name="Bills G."/>
            <person name="Bluhm B."/>
            <person name="Cannon C."/>
            <person name="Castanera R."/>
            <person name="Culley D."/>
            <person name="Daum C."/>
            <person name="Ezra D."/>
            <person name="Gonzalez J."/>
            <person name="Henrissat B."/>
            <person name="Kuo A."/>
            <person name="Liang C."/>
            <person name="Lipzen A."/>
            <person name="Lutzoni F."/>
            <person name="Magnuson J."/>
            <person name="Mondo S."/>
            <person name="Nolan M."/>
            <person name="Ohm R."/>
            <person name="Pangilinan J."/>
            <person name="Park H.-J."/>
            <person name="Ramirez L."/>
            <person name="Alfaro M."/>
            <person name="Sun H."/>
            <person name="Tritt A."/>
            <person name="Yoshinaga Y."/>
            <person name="Zwiers L.-H."/>
            <person name="Turgeon B."/>
            <person name="Goodwin S."/>
            <person name="Spatafora J."/>
            <person name="Crous P."/>
            <person name="Grigoriev I."/>
        </authorList>
    </citation>
    <scope>NUCLEOTIDE SEQUENCE</scope>
    <source>
        <strain evidence="11">CBS 113389</strain>
    </source>
</reference>
<dbReference type="Gene3D" id="3.20.20.140">
    <property type="entry name" value="Metal-dependent hydrolases"/>
    <property type="match status" value="1"/>
</dbReference>
<organism evidence="11 12">
    <name type="scientific">Neohortaea acidophila</name>
    <dbReference type="NCBI Taxonomy" id="245834"/>
    <lineage>
        <taxon>Eukaryota</taxon>
        <taxon>Fungi</taxon>
        <taxon>Dikarya</taxon>
        <taxon>Ascomycota</taxon>
        <taxon>Pezizomycotina</taxon>
        <taxon>Dothideomycetes</taxon>
        <taxon>Dothideomycetidae</taxon>
        <taxon>Mycosphaerellales</taxon>
        <taxon>Teratosphaeriaceae</taxon>
        <taxon>Neohortaea</taxon>
    </lineage>
</organism>
<dbReference type="RefSeq" id="XP_033590673.1">
    <property type="nucleotide sequence ID" value="XM_033735989.1"/>
</dbReference>
<keyword evidence="6" id="KW-0479">Metal-binding</keyword>
<evidence type="ECO:0000313" key="12">
    <source>
        <dbReference type="Proteomes" id="UP000799767"/>
    </source>
</evidence>
<dbReference type="PANTHER" id="PTHR11409">
    <property type="entry name" value="ADENOSINE DEAMINASE"/>
    <property type="match status" value="1"/>
</dbReference>
<evidence type="ECO:0000256" key="3">
    <source>
        <dbReference type="ARBA" id="ARBA00006083"/>
    </source>
</evidence>
<proteinExistence type="inferred from homology"/>
<comment type="catalytic activity">
    <reaction evidence="9">
        <text>adenosine + H2O + H(+) = inosine + NH4(+)</text>
        <dbReference type="Rhea" id="RHEA:24408"/>
        <dbReference type="ChEBI" id="CHEBI:15377"/>
        <dbReference type="ChEBI" id="CHEBI:15378"/>
        <dbReference type="ChEBI" id="CHEBI:16335"/>
        <dbReference type="ChEBI" id="CHEBI:17596"/>
        <dbReference type="ChEBI" id="CHEBI:28938"/>
        <dbReference type="EC" id="3.5.4.4"/>
    </reaction>
</comment>
<dbReference type="GO" id="GO:0046103">
    <property type="term" value="P:inosine biosynthetic process"/>
    <property type="evidence" value="ECO:0007669"/>
    <property type="project" value="TreeGrafter"/>
</dbReference>
<comment type="similarity">
    <text evidence="3">Belongs to the metallo-dependent hydrolases superfamily. Adenosine and AMP deaminases family. ADGF subfamily.</text>
</comment>
<feature type="domain" description="Adenosine deaminase" evidence="10">
    <location>
        <begin position="242"/>
        <end position="554"/>
    </location>
</feature>
<gene>
    <name evidence="11" type="ORF">BDY17DRAFT_316147</name>
</gene>
<keyword evidence="5" id="KW-0964">Secreted</keyword>
<dbReference type="SUPFAM" id="SSF51556">
    <property type="entry name" value="Metallo-dependent hydrolases"/>
    <property type="match status" value="1"/>
</dbReference>
<name>A0A6A6PX88_9PEZI</name>